<dbReference type="NCBIfam" id="TIGR01091">
    <property type="entry name" value="upp"/>
    <property type="match status" value="1"/>
</dbReference>
<dbReference type="PANTHER" id="PTHR32315">
    <property type="entry name" value="ADENINE PHOSPHORIBOSYLTRANSFERASE"/>
    <property type="match status" value="1"/>
</dbReference>
<organism evidence="17 18">
    <name type="scientific">Dictyobacter aurantiacus</name>
    <dbReference type="NCBI Taxonomy" id="1936993"/>
    <lineage>
        <taxon>Bacteria</taxon>
        <taxon>Bacillati</taxon>
        <taxon>Chloroflexota</taxon>
        <taxon>Ktedonobacteria</taxon>
        <taxon>Ktedonobacterales</taxon>
        <taxon>Dictyobacteraceae</taxon>
        <taxon>Dictyobacter</taxon>
    </lineage>
</organism>
<dbReference type="FunFam" id="3.40.50.2020:FF:000003">
    <property type="entry name" value="Uracil phosphoribosyltransferase"/>
    <property type="match status" value="1"/>
</dbReference>
<evidence type="ECO:0000313" key="17">
    <source>
        <dbReference type="EMBL" id="GCE04158.1"/>
    </source>
</evidence>
<evidence type="ECO:0000256" key="15">
    <source>
        <dbReference type="HAMAP-Rule" id="MF_01218"/>
    </source>
</evidence>
<gene>
    <name evidence="15 17" type="primary">upp</name>
    <name evidence="17" type="ORF">KDAU_14870</name>
</gene>
<dbReference type="EC" id="2.4.2.9" evidence="3 15"/>
<dbReference type="UniPathway" id="UPA00574">
    <property type="reaction ID" value="UER00636"/>
</dbReference>
<dbReference type="NCBIfam" id="NF001097">
    <property type="entry name" value="PRK00129.1"/>
    <property type="match status" value="1"/>
</dbReference>
<comment type="pathway">
    <text evidence="1 15">Pyrimidine metabolism; UMP biosynthesis via salvage pathway; UMP from uracil: step 1/1.</text>
</comment>
<dbReference type="Proteomes" id="UP000287224">
    <property type="component" value="Unassembled WGS sequence"/>
</dbReference>
<dbReference type="RefSeq" id="WP_268904496.1">
    <property type="nucleotide sequence ID" value="NZ_BIFQ01000001.1"/>
</dbReference>
<dbReference type="PANTHER" id="PTHR32315:SF4">
    <property type="entry name" value="URACIL PHOSPHORIBOSYLTRANSFERASE, CHLOROPLASTIC"/>
    <property type="match status" value="1"/>
</dbReference>
<keyword evidence="9 15" id="KW-0342">GTP-binding</keyword>
<comment type="function">
    <text evidence="12 15">Catalyzes the conversion of uracil and 5-phospho-alpha-D-ribose 1-diphosphate (PRPP) to UMP and diphosphate.</text>
</comment>
<comment type="activity regulation">
    <text evidence="15">Allosterically activated by GTP.</text>
</comment>
<feature type="binding site" evidence="15">
    <location>
        <position position="132"/>
    </location>
    <ligand>
        <name>5-phospho-alpha-D-ribose 1-diphosphate</name>
        <dbReference type="ChEBI" id="CHEBI:58017"/>
    </ligand>
</feature>
<dbReference type="GO" id="GO:0005525">
    <property type="term" value="F:GTP binding"/>
    <property type="evidence" value="ECO:0007669"/>
    <property type="project" value="UniProtKB-KW"/>
</dbReference>
<evidence type="ECO:0000256" key="12">
    <source>
        <dbReference type="ARBA" id="ARBA00056901"/>
    </source>
</evidence>
<feature type="binding site" evidence="15">
    <location>
        <position position="157"/>
    </location>
    <ligand>
        <name>5-phospho-alpha-D-ribose 1-diphosphate</name>
        <dbReference type="ChEBI" id="CHEBI:58017"/>
    </ligand>
</feature>
<evidence type="ECO:0000256" key="5">
    <source>
        <dbReference type="ARBA" id="ARBA00022676"/>
    </source>
</evidence>
<dbReference type="GO" id="GO:0044206">
    <property type="term" value="P:UMP salvage"/>
    <property type="evidence" value="ECO:0007669"/>
    <property type="project" value="UniProtKB-UniRule"/>
</dbReference>
<feature type="binding site" evidence="15">
    <location>
        <position position="253"/>
    </location>
    <ligand>
        <name>5-phospho-alpha-D-ribose 1-diphosphate</name>
        <dbReference type="ChEBI" id="CHEBI:58017"/>
    </ligand>
</feature>
<evidence type="ECO:0000256" key="14">
    <source>
        <dbReference type="ARBA" id="ARBA00079807"/>
    </source>
</evidence>
<feature type="binding site" evidence="15">
    <location>
        <begin position="184"/>
        <end position="192"/>
    </location>
    <ligand>
        <name>5-phospho-alpha-D-ribose 1-diphosphate</name>
        <dbReference type="ChEBI" id="CHEBI:58017"/>
    </ligand>
</feature>
<dbReference type="InterPro" id="IPR029057">
    <property type="entry name" value="PRTase-like"/>
</dbReference>
<proteinExistence type="inferred from homology"/>
<dbReference type="HAMAP" id="MF_01218_B">
    <property type="entry name" value="Upp_B"/>
    <property type="match status" value="1"/>
</dbReference>
<keyword evidence="7 15" id="KW-0547">Nucleotide-binding</keyword>
<evidence type="ECO:0000313" key="18">
    <source>
        <dbReference type="Proteomes" id="UP000287224"/>
    </source>
</evidence>
<evidence type="ECO:0000256" key="1">
    <source>
        <dbReference type="ARBA" id="ARBA00005180"/>
    </source>
</evidence>
<comment type="similarity">
    <text evidence="2 15">Belongs to the UPRTase family.</text>
</comment>
<sequence length="262" mass="28817">MVDSTPLLNSDTILSKVYMIYDEGRDMLGTSPQGGKSKLPMQGVPQPTRDEVLKLPRVHISSHPVMAHKMTLLRNKNTPPPQFYQLVKEIGALLAYEATEKLALEKSEIETPLQSTTGYRLAGGIGVTPILRAGLGLAEGFRQVIPDVQVWHLGLRRDEETLQAMEYYNRLPHQVDLQVVYAVDPMLATGGSAIDAINILKRRGIPRLSYLGIIAAPYGLQRLAQAHPDIDIYVAALDESLNDMGYIVPGLGDAGDRQFGTF</sequence>
<evidence type="ECO:0000256" key="10">
    <source>
        <dbReference type="ARBA" id="ARBA00031082"/>
    </source>
</evidence>
<dbReference type="InterPro" id="IPR000836">
    <property type="entry name" value="PRTase_dom"/>
</dbReference>
<dbReference type="Gene3D" id="3.40.50.2020">
    <property type="match status" value="1"/>
</dbReference>
<reference evidence="18" key="1">
    <citation type="submission" date="2018-12" db="EMBL/GenBank/DDBJ databases">
        <title>Tengunoibacter tsumagoiensis gen. nov., sp. nov., Dictyobacter kobayashii sp. nov., D. alpinus sp. nov., and D. joshuensis sp. nov. and description of Dictyobacteraceae fam. nov. within the order Ktedonobacterales isolated from Tengu-no-mugimeshi.</title>
        <authorList>
            <person name="Wang C.M."/>
            <person name="Zheng Y."/>
            <person name="Sakai Y."/>
            <person name="Toyoda A."/>
            <person name="Minakuchi Y."/>
            <person name="Abe K."/>
            <person name="Yokota A."/>
            <person name="Yabe S."/>
        </authorList>
    </citation>
    <scope>NUCLEOTIDE SEQUENCE [LARGE SCALE GENOMIC DNA]</scope>
    <source>
        <strain evidence="18">S-27</strain>
    </source>
</reference>
<keyword evidence="5 15" id="KW-0328">Glycosyltransferase</keyword>
<evidence type="ECO:0000256" key="6">
    <source>
        <dbReference type="ARBA" id="ARBA00022679"/>
    </source>
</evidence>
<evidence type="ECO:0000256" key="11">
    <source>
        <dbReference type="ARBA" id="ARBA00052919"/>
    </source>
</evidence>
<dbReference type="Pfam" id="PF14681">
    <property type="entry name" value="UPRTase"/>
    <property type="match status" value="1"/>
</dbReference>
<accession>A0A401ZBS0</accession>
<evidence type="ECO:0000256" key="4">
    <source>
        <dbReference type="ARBA" id="ARBA00022533"/>
    </source>
</evidence>
<dbReference type="GO" id="GO:0000287">
    <property type="term" value="F:magnesium ion binding"/>
    <property type="evidence" value="ECO:0007669"/>
    <property type="project" value="UniProtKB-UniRule"/>
</dbReference>
<evidence type="ECO:0000256" key="8">
    <source>
        <dbReference type="ARBA" id="ARBA00022842"/>
    </source>
</evidence>
<keyword evidence="8 15" id="KW-0460">Magnesium</keyword>
<feature type="binding site" evidence="15">
    <location>
        <position position="247"/>
    </location>
    <ligand>
        <name>uracil</name>
        <dbReference type="ChEBI" id="CHEBI:17568"/>
    </ligand>
</feature>
<evidence type="ECO:0000256" key="13">
    <source>
        <dbReference type="ARBA" id="ARBA00072146"/>
    </source>
</evidence>
<evidence type="ECO:0000256" key="3">
    <source>
        <dbReference type="ARBA" id="ARBA00011894"/>
    </source>
</evidence>
<dbReference type="AlphaFoldDB" id="A0A401ZBS0"/>
<comment type="cofactor">
    <cofactor evidence="15">
        <name>Mg(2+)</name>
        <dbReference type="ChEBI" id="CHEBI:18420"/>
    </cofactor>
    <text evidence="15">Binds 1 Mg(2+) ion per subunit. The magnesium is bound as Mg-PRPP.</text>
</comment>
<dbReference type="SUPFAM" id="SSF53271">
    <property type="entry name" value="PRTase-like"/>
    <property type="match status" value="1"/>
</dbReference>
<dbReference type="EMBL" id="BIFQ01000001">
    <property type="protein sequence ID" value="GCE04158.1"/>
    <property type="molecule type" value="Genomic_DNA"/>
</dbReference>
<feature type="binding site" evidence="15">
    <location>
        <begin position="252"/>
        <end position="254"/>
    </location>
    <ligand>
        <name>uracil</name>
        <dbReference type="ChEBI" id="CHEBI:17568"/>
    </ligand>
</feature>
<dbReference type="GO" id="GO:0006223">
    <property type="term" value="P:uracil salvage"/>
    <property type="evidence" value="ECO:0007669"/>
    <property type="project" value="InterPro"/>
</dbReference>
<keyword evidence="6 15" id="KW-0808">Transferase</keyword>
<protein>
    <recommendedName>
        <fullName evidence="13 15">Uracil phosphoribosyltransferase</fullName>
        <ecNumber evidence="3 15">2.4.2.9</ecNumber>
    </recommendedName>
    <alternativeName>
        <fullName evidence="10 15">UMP pyrophosphorylase</fullName>
    </alternativeName>
    <alternativeName>
        <fullName evidence="14 15">UPRTase</fullName>
    </alternativeName>
</protein>
<evidence type="ECO:0000256" key="2">
    <source>
        <dbReference type="ARBA" id="ARBA00009516"/>
    </source>
</evidence>
<evidence type="ECO:0000256" key="9">
    <source>
        <dbReference type="ARBA" id="ARBA00023134"/>
    </source>
</evidence>
<dbReference type="InterPro" id="IPR050054">
    <property type="entry name" value="UPRTase/APRTase"/>
</dbReference>
<dbReference type="GO" id="GO:0005737">
    <property type="term" value="C:cytoplasm"/>
    <property type="evidence" value="ECO:0007669"/>
    <property type="project" value="UniProtKB-ARBA"/>
</dbReference>
<comment type="caution">
    <text evidence="17">The sequence shown here is derived from an EMBL/GenBank/DDBJ whole genome shotgun (WGS) entry which is preliminary data.</text>
</comment>
<evidence type="ECO:0000259" key="16">
    <source>
        <dbReference type="Pfam" id="PF14681"/>
    </source>
</evidence>
<feature type="domain" description="Phosphoribosyltransferase" evidence="16">
    <location>
        <begin position="61"/>
        <end position="261"/>
    </location>
</feature>
<keyword evidence="18" id="KW-1185">Reference proteome</keyword>
<evidence type="ECO:0000256" key="7">
    <source>
        <dbReference type="ARBA" id="ARBA00022741"/>
    </source>
</evidence>
<dbReference type="GO" id="GO:0004845">
    <property type="term" value="F:uracil phosphoribosyltransferase activity"/>
    <property type="evidence" value="ECO:0007669"/>
    <property type="project" value="UniProtKB-UniRule"/>
</dbReference>
<name>A0A401ZBS0_9CHLR</name>
<dbReference type="InterPro" id="IPR005765">
    <property type="entry name" value="UPRT"/>
</dbReference>
<keyword evidence="4 15" id="KW-0021">Allosteric enzyme</keyword>
<dbReference type="InterPro" id="IPR034332">
    <property type="entry name" value="Upp_B"/>
</dbReference>
<dbReference type="CDD" id="cd06223">
    <property type="entry name" value="PRTases_typeI"/>
    <property type="match status" value="1"/>
</dbReference>
<comment type="catalytic activity">
    <reaction evidence="11 15">
        <text>UMP + diphosphate = 5-phospho-alpha-D-ribose 1-diphosphate + uracil</text>
        <dbReference type="Rhea" id="RHEA:13017"/>
        <dbReference type="ChEBI" id="CHEBI:17568"/>
        <dbReference type="ChEBI" id="CHEBI:33019"/>
        <dbReference type="ChEBI" id="CHEBI:57865"/>
        <dbReference type="ChEBI" id="CHEBI:58017"/>
        <dbReference type="EC" id="2.4.2.9"/>
    </reaction>
</comment>